<accession>A0A4R1RKZ4</accession>
<dbReference type="GO" id="GO:0044718">
    <property type="term" value="P:siderophore transmembrane transport"/>
    <property type="evidence" value="ECO:0007669"/>
    <property type="project" value="TreeGrafter"/>
</dbReference>
<keyword evidence="4 8" id="KW-0812">Transmembrane</keyword>
<dbReference type="Pfam" id="PF13715">
    <property type="entry name" value="CarbopepD_reg_2"/>
    <property type="match status" value="1"/>
</dbReference>
<dbReference type="InterPro" id="IPR037066">
    <property type="entry name" value="Plug_dom_sf"/>
</dbReference>
<dbReference type="InterPro" id="IPR008969">
    <property type="entry name" value="CarboxyPept-like_regulatory"/>
</dbReference>
<comment type="subcellular location">
    <subcellularLocation>
        <location evidence="1 8">Cell outer membrane</location>
        <topology evidence="1 8">Multi-pass membrane protein</topology>
    </subcellularLocation>
</comment>
<dbReference type="GO" id="GO:0015344">
    <property type="term" value="F:siderophore uptake transmembrane transporter activity"/>
    <property type="evidence" value="ECO:0007669"/>
    <property type="project" value="TreeGrafter"/>
</dbReference>
<keyword evidence="2 8" id="KW-0813">Transport</keyword>
<sequence length="1069" mass="118372">MKNHLNLEGNTLYSLKFDLKLRLTICLIVCSLFQMQANTFSKTEKKEIESTQKITISGTVSDAGGPLPGVNIVVKGTTNGTQTDFDGAYSITVDNNQAILVFSYIGYSTKEVVIGNNKSINVVLDQDTAKLDEVVVVGYTTRKRGDITGSISTINAEEIQNTGNKDVAKSLSGKVSGLIVVDRGGYPGSTDSNDLTLLIRGKSTLNNNSPLILIDGVPNGSFSQLAPQDIESLSVLKDGAAAIYGTRAANGVILITTKRGKSGKPKFNFSTSYTVSKFSAFPDQMNSEQFAIYENEIAARKNVALPFSQADITQYADGSDPLNFPNTNWADLTFAKSSPETRHSLSILGGNENVNYFVSGDALKQQGIYKSGDLNFDQYQLRSNIDIKLFEDFKLGVDVSGRVGESNEPGVDRANIYKHIYTNRPTDIGVYPNGLPGFGGENGQNPVIMTSNASGFVNRITNNLNSRISYEWKMDKFVEGLSLRGFASLGQTSYEQKDWDKPWTYYQLVNGEYVPSQGFQVSSNRVLNETFNRSNTSLLNSTLHYSTLIGDDHSLSAFVGYEQSETKNRSFFAQRTGFTFDTITELDLGSSTLQTNGGTSQIFAFVSYFGSMSYDFQKKYFIDLTLRRDGSSRFAPGYKFGTFPGVAVSWAIDKESFMENVNWVNSLKIRASWSIMGNDRVDQFQYLNRYDFGYPSNNQGNGWYQPNGYVFGTPGVQVGGFGRANVPNGDITWETADIKNLGLSYSFFDSRLSGDFNYFYQKRTDILVQDSSIPDITGLTLPNLPDENLGEVNNSGWELELAWKDEIGKVGYNVGFNFTKTKNEVVNLGESANVPDYRKREGRSIDSYIVYPTAGIFRDQAQVDATAVKKPGTVEGEPIYLDTNGDNKIDAEDRIRVNSSAIPEIQYGIYGGLTFSNWNFNFLLQGQAEAEVLVFFDQSGAKPDFVFNDRWTPNNRDASYPRAFGQGDSYSALQSTGPNQVNSGFEGADFYLKDASFLRLKEIELGYTLKKDITKFADMKIFVRGFNLLTMFSDIYDLGLDPEATGYNNFRNSTYPSLKSVTVGLNINF</sequence>
<keyword evidence="7 8" id="KW-0998">Cell outer membrane</keyword>
<name>A0A4R1RKZ4_9FLAO</name>
<dbReference type="PANTHER" id="PTHR30069">
    <property type="entry name" value="TONB-DEPENDENT OUTER MEMBRANE RECEPTOR"/>
    <property type="match status" value="1"/>
</dbReference>
<keyword evidence="11" id="KW-1185">Reference proteome</keyword>
<evidence type="ECO:0000256" key="3">
    <source>
        <dbReference type="ARBA" id="ARBA00022452"/>
    </source>
</evidence>
<keyword evidence="3 8" id="KW-1134">Transmembrane beta strand</keyword>
<evidence type="ECO:0000256" key="4">
    <source>
        <dbReference type="ARBA" id="ARBA00022692"/>
    </source>
</evidence>
<dbReference type="InterPro" id="IPR012910">
    <property type="entry name" value="Plug_dom"/>
</dbReference>
<dbReference type="InterPro" id="IPR036942">
    <property type="entry name" value="Beta-barrel_TonB_sf"/>
</dbReference>
<evidence type="ECO:0000313" key="10">
    <source>
        <dbReference type="EMBL" id="TCL66875.1"/>
    </source>
</evidence>
<dbReference type="InterPro" id="IPR039426">
    <property type="entry name" value="TonB-dep_rcpt-like"/>
</dbReference>
<comment type="similarity">
    <text evidence="8">Belongs to the TonB-dependent receptor family.</text>
</comment>
<dbReference type="AlphaFoldDB" id="A0A4R1RKZ4"/>
<dbReference type="RefSeq" id="WP_132217168.1">
    <property type="nucleotide sequence ID" value="NZ_OX156936.1"/>
</dbReference>
<dbReference type="NCBIfam" id="TIGR04056">
    <property type="entry name" value="OMP_RagA_SusC"/>
    <property type="match status" value="1"/>
</dbReference>
<evidence type="ECO:0000256" key="5">
    <source>
        <dbReference type="ARBA" id="ARBA00022729"/>
    </source>
</evidence>
<dbReference type="SUPFAM" id="SSF49464">
    <property type="entry name" value="Carboxypeptidase regulatory domain-like"/>
    <property type="match status" value="1"/>
</dbReference>
<dbReference type="SUPFAM" id="SSF56935">
    <property type="entry name" value="Porins"/>
    <property type="match status" value="1"/>
</dbReference>
<dbReference type="PROSITE" id="PS52016">
    <property type="entry name" value="TONB_DEPENDENT_REC_3"/>
    <property type="match status" value="1"/>
</dbReference>
<feature type="domain" description="TonB-dependent receptor plug" evidence="9">
    <location>
        <begin position="146"/>
        <end position="252"/>
    </location>
</feature>
<dbReference type="Gene3D" id="2.60.40.1120">
    <property type="entry name" value="Carboxypeptidase-like, regulatory domain"/>
    <property type="match status" value="1"/>
</dbReference>
<dbReference type="Pfam" id="PF07715">
    <property type="entry name" value="Plug"/>
    <property type="match status" value="1"/>
</dbReference>
<dbReference type="Proteomes" id="UP000295455">
    <property type="component" value="Unassembled WGS sequence"/>
</dbReference>
<proteinExistence type="inferred from homology"/>
<dbReference type="GO" id="GO:0009279">
    <property type="term" value="C:cell outer membrane"/>
    <property type="evidence" value="ECO:0007669"/>
    <property type="project" value="UniProtKB-SubCell"/>
</dbReference>
<dbReference type="EMBL" id="SLUP01000003">
    <property type="protein sequence ID" value="TCL66875.1"/>
    <property type="molecule type" value="Genomic_DNA"/>
</dbReference>
<dbReference type="InterPro" id="IPR023997">
    <property type="entry name" value="TonB-dep_OMP_SusC/RagA_CS"/>
</dbReference>
<evidence type="ECO:0000256" key="1">
    <source>
        <dbReference type="ARBA" id="ARBA00004571"/>
    </source>
</evidence>
<keyword evidence="5" id="KW-0732">Signal</keyword>
<evidence type="ECO:0000256" key="7">
    <source>
        <dbReference type="ARBA" id="ARBA00023237"/>
    </source>
</evidence>
<evidence type="ECO:0000259" key="9">
    <source>
        <dbReference type="Pfam" id="PF07715"/>
    </source>
</evidence>
<comment type="caution">
    <text evidence="10">The sequence shown here is derived from an EMBL/GenBank/DDBJ whole genome shotgun (WGS) entry which is preliminary data.</text>
</comment>
<gene>
    <name evidence="10" type="ORF">EV196_103294</name>
</gene>
<keyword evidence="6 8" id="KW-0472">Membrane</keyword>
<dbReference type="OrthoDB" id="9768177at2"/>
<dbReference type="NCBIfam" id="TIGR04057">
    <property type="entry name" value="SusC_RagA_signa"/>
    <property type="match status" value="1"/>
</dbReference>
<dbReference type="InterPro" id="IPR023996">
    <property type="entry name" value="TonB-dep_OMP_SusC/RagA"/>
</dbReference>
<dbReference type="PANTHER" id="PTHR30069:SF29">
    <property type="entry name" value="HEMOGLOBIN AND HEMOGLOBIN-HAPTOGLOBIN-BINDING PROTEIN 1-RELATED"/>
    <property type="match status" value="1"/>
</dbReference>
<evidence type="ECO:0000256" key="6">
    <source>
        <dbReference type="ARBA" id="ARBA00023136"/>
    </source>
</evidence>
<dbReference type="Gene3D" id="2.170.130.10">
    <property type="entry name" value="TonB-dependent receptor, plug domain"/>
    <property type="match status" value="1"/>
</dbReference>
<evidence type="ECO:0000256" key="2">
    <source>
        <dbReference type="ARBA" id="ARBA00022448"/>
    </source>
</evidence>
<evidence type="ECO:0000256" key="8">
    <source>
        <dbReference type="PROSITE-ProRule" id="PRU01360"/>
    </source>
</evidence>
<protein>
    <submittedName>
        <fullName evidence="10">TonB-linked SusC/RagA family outer membrane protein</fullName>
    </submittedName>
</protein>
<evidence type="ECO:0000313" key="11">
    <source>
        <dbReference type="Proteomes" id="UP000295455"/>
    </source>
</evidence>
<dbReference type="Gene3D" id="2.40.170.20">
    <property type="entry name" value="TonB-dependent receptor, beta-barrel domain"/>
    <property type="match status" value="1"/>
</dbReference>
<organism evidence="10 11">
    <name type="scientific">Mariniflexile fucanivorans</name>
    <dbReference type="NCBI Taxonomy" id="264023"/>
    <lineage>
        <taxon>Bacteria</taxon>
        <taxon>Pseudomonadati</taxon>
        <taxon>Bacteroidota</taxon>
        <taxon>Flavobacteriia</taxon>
        <taxon>Flavobacteriales</taxon>
        <taxon>Flavobacteriaceae</taxon>
        <taxon>Mariniflexile</taxon>
    </lineage>
</organism>
<reference evidence="10 11" key="1">
    <citation type="submission" date="2019-03" db="EMBL/GenBank/DDBJ databases">
        <title>Genomic Encyclopedia of Type Strains, Phase IV (KMG-IV): sequencing the most valuable type-strain genomes for metagenomic binning, comparative biology and taxonomic classification.</title>
        <authorList>
            <person name="Goeker M."/>
        </authorList>
    </citation>
    <scope>NUCLEOTIDE SEQUENCE [LARGE SCALE GENOMIC DNA]</scope>
    <source>
        <strain evidence="10 11">DSM 18792</strain>
    </source>
</reference>